<accession>A0ABT4WJI6</accession>
<feature type="transmembrane region" description="Helical" evidence="1">
    <location>
        <begin position="120"/>
        <end position="142"/>
    </location>
</feature>
<evidence type="ECO:0008006" key="4">
    <source>
        <dbReference type="Google" id="ProtNLM"/>
    </source>
</evidence>
<dbReference type="EMBL" id="JAMZNK010000082">
    <property type="protein sequence ID" value="MDA6072758.1"/>
    <property type="molecule type" value="Genomic_DNA"/>
</dbReference>
<evidence type="ECO:0000313" key="3">
    <source>
        <dbReference type="Proteomes" id="UP001212170"/>
    </source>
</evidence>
<proteinExistence type="predicted"/>
<protein>
    <recommendedName>
        <fullName evidence="4">DUF3592 domain-containing protein</fullName>
    </recommendedName>
</protein>
<keyword evidence="1" id="KW-1133">Transmembrane helix</keyword>
<reference evidence="2 3" key="1">
    <citation type="journal article" date="2023" name="Chemosphere">
        <title>Whole genome analysis of Flavobacterium aziz-sancarii sp. nov., isolated from Ardley Island (Antarctica), revealed a rich resistome and bioremediation potential.</title>
        <authorList>
            <person name="Otur C."/>
            <person name="Okay S."/>
            <person name="Kurt-Kizildogan A."/>
        </authorList>
    </citation>
    <scope>NUCLEOTIDE SEQUENCE [LARGE SCALE GENOMIC DNA]</scope>
    <source>
        <strain evidence="2 3">AC</strain>
    </source>
</reference>
<organism evidence="2 3">
    <name type="scientific">Flavobacterium azizsancarii</name>
    <dbReference type="NCBI Taxonomy" id="2961580"/>
    <lineage>
        <taxon>Bacteria</taxon>
        <taxon>Pseudomonadati</taxon>
        <taxon>Bacteroidota</taxon>
        <taxon>Flavobacteriia</taxon>
        <taxon>Flavobacteriales</taxon>
        <taxon>Flavobacteriaceae</taxon>
        <taxon>Flavobacterium</taxon>
    </lineage>
</organism>
<keyword evidence="3" id="KW-1185">Reference proteome</keyword>
<evidence type="ECO:0000256" key="1">
    <source>
        <dbReference type="SAM" id="Phobius"/>
    </source>
</evidence>
<keyword evidence="1" id="KW-0812">Transmembrane</keyword>
<gene>
    <name evidence="2" type="ORF">NJT12_24345</name>
</gene>
<comment type="caution">
    <text evidence="2">The sequence shown here is derived from an EMBL/GenBank/DDBJ whole genome shotgun (WGS) entry which is preliminary data.</text>
</comment>
<evidence type="ECO:0000313" key="2">
    <source>
        <dbReference type="EMBL" id="MDA6072758.1"/>
    </source>
</evidence>
<dbReference type="Proteomes" id="UP001212170">
    <property type="component" value="Unassembled WGS sequence"/>
</dbReference>
<feature type="transmembrane region" description="Helical" evidence="1">
    <location>
        <begin position="12"/>
        <end position="33"/>
    </location>
</feature>
<name>A0ABT4WJI6_9FLAO</name>
<keyword evidence="1" id="KW-0472">Membrane</keyword>
<sequence>MENQKKIIREITIRLSLVVVTLVIFFFLITLTIDVISDFSIYNNRNNYTSGKMKVTRIGADSYGSPHLYANGYVENIKTSVYLGLENEVKIKDYYPILYKPDGKQSFLTTKDFKFTPINYLYSGIFKILGILFLLFLVSRIYKYFKNSKLEF</sequence>
<dbReference type="RefSeq" id="WP_271338715.1">
    <property type="nucleotide sequence ID" value="NZ_JAMZNK010000082.1"/>
</dbReference>